<dbReference type="CDD" id="cd18008">
    <property type="entry name" value="DEXDc_SHPRH-like"/>
    <property type="match status" value="1"/>
</dbReference>
<dbReference type="FunFam" id="3.40.50.10810:FF:000068">
    <property type="entry name" value="SNF2 domain-containing protein / helicase domain-containing protein / zinc finger protein-like protein"/>
    <property type="match status" value="1"/>
</dbReference>
<evidence type="ECO:0000259" key="20">
    <source>
        <dbReference type="PROSITE" id="PS51192"/>
    </source>
</evidence>
<dbReference type="GO" id="GO:0004386">
    <property type="term" value="F:helicase activity"/>
    <property type="evidence" value="ECO:0007669"/>
    <property type="project" value="UniProtKB-KW"/>
</dbReference>
<dbReference type="GO" id="GO:0080188">
    <property type="term" value="P:gene silencing by siRNA-directed DNA methylation"/>
    <property type="evidence" value="ECO:0007669"/>
    <property type="project" value="UniProtKB-ARBA"/>
</dbReference>
<keyword evidence="10" id="KW-0156">Chromatin regulator</keyword>
<dbReference type="GO" id="GO:0008270">
    <property type="term" value="F:zinc ion binding"/>
    <property type="evidence" value="ECO:0007669"/>
    <property type="project" value="UniProtKB-KW"/>
</dbReference>
<keyword evidence="18" id="KW-1133">Transmembrane helix</keyword>
<dbReference type="InterPro" id="IPR013083">
    <property type="entry name" value="Znf_RING/FYVE/PHD"/>
</dbReference>
<feature type="compositionally biased region" description="Polar residues" evidence="17">
    <location>
        <begin position="203"/>
        <end position="218"/>
    </location>
</feature>
<dbReference type="FunFam" id="3.40.50.10810:FF:000071">
    <property type="entry name" value="SNF2 domain-containing protein / helicase domain-containing protein / zinc finger protein-like protein"/>
    <property type="match status" value="1"/>
</dbReference>
<dbReference type="InterPro" id="IPR017907">
    <property type="entry name" value="Znf_RING_CS"/>
</dbReference>
<dbReference type="Gene3D" id="3.40.50.300">
    <property type="entry name" value="P-loop containing nucleotide triphosphate hydrolases"/>
    <property type="match status" value="1"/>
</dbReference>
<dbReference type="PROSITE" id="PS51194">
    <property type="entry name" value="HELICASE_CTER"/>
    <property type="match status" value="1"/>
</dbReference>
<protein>
    <recommendedName>
        <fullName evidence="24">RING-type domain-containing protein</fullName>
    </recommendedName>
</protein>
<evidence type="ECO:0000259" key="21">
    <source>
        <dbReference type="PROSITE" id="PS51194"/>
    </source>
</evidence>
<evidence type="ECO:0000256" key="15">
    <source>
        <dbReference type="ARBA" id="ARBA00023242"/>
    </source>
</evidence>
<evidence type="ECO:0000256" key="3">
    <source>
        <dbReference type="ARBA" id="ARBA00022723"/>
    </source>
</evidence>
<dbReference type="PROSITE" id="PS00518">
    <property type="entry name" value="ZF_RING_1"/>
    <property type="match status" value="1"/>
</dbReference>
<reference evidence="23" key="1">
    <citation type="journal article" date="2019" name="Gigascience">
        <title>De novo genome assembly of the endangered Acer yangbiense, a plant species with extremely small populations endemic to Yunnan Province, China.</title>
        <authorList>
            <person name="Yang J."/>
            <person name="Wariss H.M."/>
            <person name="Tao L."/>
            <person name="Zhang R."/>
            <person name="Yun Q."/>
            <person name="Hollingsworth P."/>
            <person name="Dao Z."/>
            <person name="Luo G."/>
            <person name="Guo H."/>
            <person name="Ma Y."/>
            <person name="Sun W."/>
        </authorList>
    </citation>
    <scope>NUCLEOTIDE SEQUENCE [LARGE SCALE GENOMIC DNA]</scope>
    <source>
        <strain evidence="23">cv. Malutang</strain>
    </source>
</reference>
<keyword evidence="4" id="KW-0547">Nucleotide-binding</keyword>
<keyword evidence="23" id="KW-1185">Reference proteome</keyword>
<feature type="region of interest" description="Disordered" evidence="17">
    <location>
        <begin position="143"/>
        <end position="163"/>
    </location>
</feature>
<feature type="domain" description="Helicase ATP-binding" evidence="20">
    <location>
        <begin position="344"/>
        <end position="621"/>
    </location>
</feature>
<dbReference type="PROSITE" id="PS50089">
    <property type="entry name" value="ZF_RING_2"/>
    <property type="match status" value="1"/>
</dbReference>
<comment type="subcellular location">
    <subcellularLocation>
        <location evidence="1">Nucleus</location>
    </subcellularLocation>
</comment>
<dbReference type="PANTHER" id="PTHR45626">
    <property type="entry name" value="TRANSCRIPTION TERMINATION FACTOR 2-RELATED"/>
    <property type="match status" value="1"/>
</dbReference>
<dbReference type="InterPro" id="IPR049730">
    <property type="entry name" value="SNF2/RAD54-like_C"/>
</dbReference>
<keyword evidence="12" id="KW-0238">DNA-binding</keyword>
<dbReference type="CDD" id="cd18793">
    <property type="entry name" value="SF2_C_SNF"/>
    <property type="match status" value="1"/>
</dbReference>
<dbReference type="InterPro" id="IPR018957">
    <property type="entry name" value="Znf_C3HC4_RING-type"/>
</dbReference>
<dbReference type="PROSITE" id="PS51192">
    <property type="entry name" value="HELICASE_ATP_BIND_1"/>
    <property type="match status" value="1"/>
</dbReference>
<dbReference type="Proteomes" id="UP000323000">
    <property type="component" value="Chromosome 8"/>
</dbReference>
<keyword evidence="18" id="KW-0472">Membrane</keyword>
<dbReference type="OrthoDB" id="448448at2759"/>
<dbReference type="InterPro" id="IPR050628">
    <property type="entry name" value="SNF2_RAD54_helicase_TF"/>
</dbReference>
<evidence type="ECO:0000256" key="2">
    <source>
        <dbReference type="ARBA" id="ARBA00008438"/>
    </source>
</evidence>
<keyword evidence="6" id="KW-0378">Hydrolase</keyword>
<dbReference type="InterPro" id="IPR014001">
    <property type="entry name" value="Helicase_ATP-bd"/>
</dbReference>
<dbReference type="GO" id="GO:0005524">
    <property type="term" value="F:ATP binding"/>
    <property type="evidence" value="ECO:0007669"/>
    <property type="project" value="UniProtKB-KW"/>
</dbReference>
<keyword evidence="7" id="KW-0347">Helicase</keyword>
<evidence type="ECO:0000256" key="1">
    <source>
        <dbReference type="ARBA" id="ARBA00004123"/>
    </source>
</evidence>
<evidence type="ECO:0000256" key="7">
    <source>
        <dbReference type="ARBA" id="ARBA00022806"/>
    </source>
</evidence>
<evidence type="ECO:0000313" key="23">
    <source>
        <dbReference type="Proteomes" id="UP000323000"/>
    </source>
</evidence>
<dbReference type="EMBL" id="VAHF01000008">
    <property type="protein sequence ID" value="TXG56843.1"/>
    <property type="molecule type" value="Genomic_DNA"/>
</dbReference>
<dbReference type="Pfam" id="PF00271">
    <property type="entry name" value="Helicase_C"/>
    <property type="match status" value="1"/>
</dbReference>
<dbReference type="SUPFAM" id="SSF57850">
    <property type="entry name" value="RING/U-box"/>
    <property type="match status" value="1"/>
</dbReference>
<keyword evidence="14" id="KW-0804">Transcription</keyword>
<dbReference type="AlphaFoldDB" id="A0A5C7HIH8"/>
<feature type="region of interest" description="Disordered" evidence="17">
    <location>
        <begin position="199"/>
        <end position="218"/>
    </location>
</feature>
<dbReference type="Gene3D" id="3.40.50.10810">
    <property type="entry name" value="Tandem AAA-ATPase domain"/>
    <property type="match status" value="3"/>
</dbReference>
<dbReference type="InterPro" id="IPR000330">
    <property type="entry name" value="SNF2_N"/>
</dbReference>
<evidence type="ECO:0000256" key="18">
    <source>
        <dbReference type="SAM" id="Phobius"/>
    </source>
</evidence>
<evidence type="ECO:0000256" key="17">
    <source>
        <dbReference type="SAM" id="MobiDB-lite"/>
    </source>
</evidence>
<feature type="region of interest" description="Disordered" evidence="17">
    <location>
        <begin position="393"/>
        <end position="433"/>
    </location>
</feature>
<dbReference type="GO" id="GO:0003677">
    <property type="term" value="F:DNA binding"/>
    <property type="evidence" value="ECO:0007669"/>
    <property type="project" value="UniProtKB-KW"/>
</dbReference>
<keyword evidence="15" id="KW-0539">Nucleus</keyword>
<dbReference type="PANTHER" id="PTHR45626:SF24">
    <property type="entry name" value="HELICASE-LIKE TRANSCRIPTION FACTOR CHR28-RELATED"/>
    <property type="match status" value="1"/>
</dbReference>
<name>A0A5C7HIH8_9ROSI</name>
<feature type="domain" description="Helicase C-terminal" evidence="21">
    <location>
        <begin position="897"/>
        <end position="1059"/>
    </location>
</feature>
<dbReference type="SMART" id="SM00487">
    <property type="entry name" value="DEXDc"/>
    <property type="match status" value="1"/>
</dbReference>
<sequence length="1102" mass="121667">MLLFFKVDGLQLYFKTLCGLGFFNLKPKSVLLQKQTLPVDQPPSRNEPPLIFIAAAAVAGLLSGCPRRPLQQPPSRVGSSFWSSLSNLVGETESCYSTLIAVMEPIDISSSDSDLDIEVTRESDASHTRQSVNVRTLPQWANKLGTNSRSTDDKYFPGNGNGGQLRTVNSRIANVSSADYEKLSSQQALKRTLPVSLEPYAPSTKSNNLVENGSSSQIHDSYGNSYHLAGPSTSNDKGYMRDYYAKGNDDDIMMYENNRNRVLPPSLMHGKSTSLPQFGGPSDSGYRSGVTEERAAETDERLVYQAALEDLYQPKVEAAVPDGLLSVPLLRHQKIALAWMLQKETRSLHCLGGILADDQGLGKTVSVIALIQMQRSLQLKTKTEDTCNHKTEALNLDDDDDNGGANLDNANQTGESDDLKPVPEVSTSTRAFSQRRPAAGTLVVCPASVLRQWARELEDKVSDEAKLSALVYHGGTRTKDPVELAKYDVVLTTYAIVTNEVPKQPLVDEDDGDGKNGEIYGLSSQFSTNKKRKKISDVSKRGKKGRKGNGRSCIDSGCGPLAKVGWFRVVLDEAQTIKNHRTQVARACSSLRAKRRWCLSGTPIQNSIDDLYSYFRFLKYDPYAVYKSFYNTIKIPISRNSLHGYKKLQAVLRAIMLRRTKGTLIDGEPIINLPPKTISMAKVDFSIEERGFYKMLESDSFKKFKAYADAGTVSQNYANILLMLLRLRQACDHPQLVKEYTSDTVGKFSVEMARSLPRDMLIDLLSRLETSTAICCACTDPPEDPVVTMCGHVFCYQCVSEYMTGDENTCPAPRCKEQLGDDVVFSKITLRSSISDDVGGSPGNSQFTDTSMVLQNEFVSAKIRAVLEILQKQCVLNSSISGSHGLADSNGTSEEGFIATTYTTVHSKSLTAGPIKTIIFSQWTRMLDLVEFSMKQHSIEYRRLDGTMSLASRDRAVKDFNTDPEITVMLMSLKAGNLGLNMVAACHVILLDLWWNPTTEDQAVDRAHRIGQTRPVTVTRITIKDTVEDKILRLQFLATKVSSVICAFAHAVILLNSIFGFCLVATVEEDKRKMVASAFGEDQGGGTASRLTVEDLKFLFMV</sequence>
<proteinExistence type="inferred from homology"/>
<evidence type="ECO:0008006" key="24">
    <source>
        <dbReference type="Google" id="ProtNLM"/>
    </source>
</evidence>
<feature type="region of interest" description="Disordered" evidence="17">
    <location>
        <begin position="506"/>
        <end position="550"/>
    </location>
</feature>
<keyword evidence="3" id="KW-0479">Metal-binding</keyword>
<keyword evidence="9" id="KW-0067">ATP-binding</keyword>
<evidence type="ECO:0000256" key="8">
    <source>
        <dbReference type="ARBA" id="ARBA00022833"/>
    </source>
</evidence>
<dbReference type="InterPro" id="IPR038718">
    <property type="entry name" value="SNF2-like_sf"/>
</dbReference>
<evidence type="ECO:0000256" key="6">
    <source>
        <dbReference type="ARBA" id="ARBA00022801"/>
    </source>
</evidence>
<evidence type="ECO:0000256" key="10">
    <source>
        <dbReference type="ARBA" id="ARBA00022853"/>
    </source>
</evidence>
<keyword evidence="8" id="KW-0862">Zinc</keyword>
<dbReference type="InterPro" id="IPR027417">
    <property type="entry name" value="P-loop_NTPase"/>
</dbReference>
<evidence type="ECO:0000256" key="14">
    <source>
        <dbReference type="ARBA" id="ARBA00023163"/>
    </source>
</evidence>
<comment type="caution">
    <text evidence="22">The sequence shown here is derived from an EMBL/GenBank/DDBJ whole genome shotgun (WGS) entry which is preliminary data.</text>
</comment>
<dbReference type="InterPro" id="IPR001650">
    <property type="entry name" value="Helicase_C-like"/>
</dbReference>
<keyword evidence="13" id="KW-0943">RNA-mediated gene silencing</keyword>
<accession>A0A5C7HIH8</accession>
<evidence type="ECO:0000259" key="19">
    <source>
        <dbReference type="PROSITE" id="PS50089"/>
    </source>
</evidence>
<evidence type="ECO:0000256" key="4">
    <source>
        <dbReference type="ARBA" id="ARBA00022741"/>
    </source>
</evidence>
<evidence type="ECO:0000313" key="22">
    <source>
        <dbReference type="EMBL" id="TXG56843.1"/>
    </source>
</evidence>
<dbReference type="GO" id="GO:0016787">
    <property type="term" value="F:hydrolase activity"/>
    <property type="evidence" value="ECO:0007669"/>
    <property type="project" value="UniProtKB-KW"/>
</dbReference>
<evidence type="ECO:0000256" key="13">
    <source>
        <dbReference type="ARBA" id="ARBA00023158"/>
    </source>
</evidence>
<keyword evidence="18" id="KW-0812">Transmembrane</keyword>
<evidence type="ECO:0000256" key="11">
    <source>
        <dbReference type="ARBA" id="ARBA00023015"/>
    </source>
</evidence>
<organism evidence="22 23">
    <name type="scientific">Acer yangbiense</name>
    <dbReference type="NCBI Taxonomy" id="1000413"/>
    <lineage>
        <taxon>Eukaryota</taxon>
        <taxon>Viridiplantae</taxon>
        <taxon>Streptophyta</taxon>
        <taxon>Embryophyta</taxon>
        <taxon>Tracheophyta</taxon>
        <taxon>Spermatophyta</taxon>
        <taxon>Magnoliopsida</taxon>
        <taxon>eudicotyledons</taxon>
        <taxon>Gunneridae</taxon>
        <taxon>Pentapetalae</taxon>
        <taxon>rosids</taxon>
        <taxon>malvids</taxon>
        <taxon>Sapindales</taxon>
        <taxon>Sapindaceae</taxon>
        <taxon>Hippocastanoideae</taxon>
        <taxon>Acereae</taxon>
        <taxon>Acer</taxon>
    </lineage>
</organism>
<dbReference type="SUPFAM" id="SSF52540">
    <property type="entry name" value="P-loop containing nucleoside triphosphate hydrolases"/>
    <property type="match status" value="2"/>
</dbReference>
<evidence type="ECO:0000256" key="9">
    <source>
        <dbReference type="ARBA" id="ARBA00022840"/>
    </source>
</evidence>
<feature type="domain" description="RING-type" evidence="19">
    <location>
        <begin position="775"/>
        <end position="814"/>
    </location>
</feature>
<dbReference type="Gene3D" id="3.30.40.10">
    <property type="entry name" value="Zinc/RING finger domain, C3HC4 (zinc finger)"/>
    <property type="match status" value="1"/>
</dbReference>
<keyword evidence="11" id="KW-0805">Transcription regulation</keyword>
<dbReference type="GO" id="GO:0006281">
    <property type="term" value="P:DNA repair"/>
    <property type="evidence" value="ECO:0007669"/>
    <property type="project" value="TreeGrafter"/>
</dbReference>
<dbReference type="Pfam" id="PF00176">
    <property type="entry name" value="SNF2-rel_dom"/>
    <property type="match status" value="1"/>
</dbReference>
<dbReference type="SMART" id="SM00490">
    <property type="entry name" value="HELICc"/>
    <property type="match status" value="1"/>
</dbReference>
<gene>
    <name evidence="22" type="ORF">EZV62_018156</name>
</gene>
<dbReference type="InterPro" id="IPR001841">
    <property type="entry name" value="Znf_RING"/>
</dbReference>
<feature type="transmembrane region" description="Helical" evidence="18">
    <location>
        <begin position="1047"/>
        <end position="1067"/>
    </location>
</feature>
<dbReference type="GO" id="GO:0005634">
    <property type="term" value="C:nucleus"/>
    <property type="evidence" value="ECO:0007669"/>
    <property type="project" value="UniProtKB-SubCell"/>
</dbReference>
<dbReference type="GO" id="GO:0008094">
    <property type="term" value="F:ATP-dependent activity, acting on DNA"/>
    <property type="evidence" value="ECO:0007669"/>
    <property type="project" value="TreeGrafter"/>
</dbReference>
<evidence type="ECO:0000256" key="5">
    <source>
        <dbReference type="ARBA" id="ARBA00022771"/>
    </source>
</evidence>
<dbReference type="Pfam" id="PF00097">
    <property type="entry name" value="zf-C3HC4"/>
    <property type="match status" value="1"/>
</dbReference>
<evidence type="ECO:0000256" key="16">
    <source>
        <dbReference type="PROSITE-ProRule" id="PRU00175"/>
    </source>
</evidence>
<keyword evidence="5 16" id="KW-0863">Zinc-finger</keyword>
<comment type="similarity">
    <text evidence="2">Belongs to the SNF2/RAD54 helicase family. RAD16 subfamily.</text>
</comment>
<evidence type="ECO:0000256" key="12">
    <source>
        <dbReference type="ARBA" id="ARBA00023125"/>
    </source>
</evidence>